<dbReference type="InterPro" id="IPR040882">
    <property type="entry name" value="Cas12a_NUC"/>
</dbReference>
<evidence type="ECO:0000313" key="7">
    <source>
        <dbReference type="Proteomes" id="UP001272515"/>
    </source>
</evidence>
<dbReference type="EMBL" id="JAWJZB010000014">
    <property type="protein sequence ID" value="MDV5089132.1"/>
    <property type="molecule type" value="Genomic_DNA"/>
</dbReference>
<dbReference type="InterPro" id="IPR053993">
    <property type="entry name" value="Cas12a_PI"/>
</dbReference>
<evidence type="ECO:0000259" key="3">
    <source>
        <dbReference type="Pfam" id="PF18516"/>
    </source>
</evidence>
<feature type="domain" description="Cas12a REC1" evidence="1">
    <location>
        <begin position="45"/>
        <end position="256"/>
    </location>
</feature>
<proteinExistence type="predicted"/>
<dbReference type="Pfam" id="PF18516">
    <property type="entry name" value="RuvC_1"/>
    <property type="match status" value="1"/>
</dbReference>
<evidence type="ECO:0000259" key="4">
    <source>
        <dbReference type="Pfam" id="PF21918"/>
    </source>
</evidence>
<dbReference type="Pfam" id="PF18510">
    <property type="entry name" value="NUC"/>
    <property type="match status" value="1"/>
</dbReference>
<dbReference type="RefSeq" id="WP_317330486.1">
    <property type="nucleotide sequence ID" value="NZ_JAWJZA010000031.1"/>
</dbReference>
<feature type="domain" description="Cas12a REC2" evidence="4">
    <location>
        <begin position="287"/>
        <end position="468"/>
    </location>
</feature>
<dbReference type="Proteomes" id="UP001272515">
    <property type="component" value="Unassembled WGS sequence"/>
</dbReference>
<dbReference type="Pfam" id="PF22222">
    <property type="entry name" value="Cpf1_PI-like"/>
    <property type="match status" value="1"/>
</dbReference>
<dbReference type="Pfam" id="PF18501">
    <property type="entry name" value="REC1"/>
    <property type="match status" value="1"/>
</dbReference>
<organism evidence="6 7">
    <name type="scientific">Veillonella absiana</name>
    <dbReference type="NCBI Taxonomy" id="3079305"/>
    <lineage>
        <taxon>Bacteria</taxon>
        <taxon>Bacillati</taxon>
        <taxon>Bacillota</taxon>
        <taxon>Negativicutes</taxon>
        <taxon>Veillonellales</taxon>
        <taxon>Veillonellaceae</taxon>
        <taxon>Veillonella</taxon>
    </lineage>
</organism>
<dbReference type="Pfam" id="PF21918">
    <property type="entry name" value="cas_Cpf1_2nd"/>
    <property type="match status" value="1"/>
</dbReference>
<reference evidence="6 7" key="1">
    <citation type="submission" date="2023-10" db="EMBL/GenBank/DDBJ databases">
        <title>Veillonella sp. nov., isolated from a pig farm feces dump.</title>
        <authorList>
            <person name="Chang Y.-H."/>
        </authorList>
    </citation>
    <scope>NUCLEOTIDE SEQUENCE [LARGE SCALE GENOMIC DNA]</scope>
    <source>
        <strain evidence="6 7">YH-vei2233</strain>
    </source>
</reference>
<dbReference type="InterPro" id="IPR054116">
    <property type="entry name" value="Cas12a_REC2"/>
</dbReference>
<gene>
    <name evidence="6" type="primary">cas12a</name>
    <name evidence="6" type="ORF">RVY80_09915</name>
</gene>
<dbReference type="InterPro" id="IPR040787">
    <property type="entry name" value="Cas12a_REC1"/>
</dbReference>
<keyword evidence="7" id="KW-1185">Reference proteome</keyword>
<dbReference type="NCBIfam" id="TIGR04330">
    <property type="entry name" value="cas_Cpf1"/>
    <property type="match status" value="2"/>
</dbReference>
<feature type="domain" description="Cas12a nuclease" evidence="2">
    <location>
        <begin position="957"/>
        <end position="1108"/>
    </location>
</feature>
<name>A0ABU3ZBP9_9FIRM</name>
<accession>A0ABU3ZBP9</accession>
<comment type="caution">
    <text evidence="6">The sequence shown here is derived from an EMBL/GenBank/DDBJ whole genome shotgun (WGS) entry which is preliminary data.</text>
</comment>
<evidence type="ECO:0000259" key="2">
    <source>
        <dbReference type="Pfam" id="PF18510"/>
    </source>
</evidence>
<dbReference type="InterPro" id="IPR040852">
    <property type="entry name" value="RuvC_1"/>
</dbReference>
<protein>
    <submittedName>
        <fullName evidence="6">Type V CRISPR-associated protein Cas12a/Cpf1</fullName>
    </submittedName>
</protein>
<feature type="domain" description="Cas12a RuvC nuclease" evidence="3">
    <location>
        <begin position="768"/>
        <end position="1162"/>
    </location>
</feature>
<dbReference type="InterPro" id="IPR027620">
    <property type="entry name" value="Cas12a"/>
</dbReference>
<evidence type="ECO:0000259" key="5">
    <source>
        <dbReference type="Pfam" id="PF22222"/>
    </source>
</evidence>
<evidence type="ECO:0000313" key="6">
    <source>
        <dbReference type="EMBL" id="MDV5089132.1"/>
    </source>
</evidence>
<evidence type="ECO:0000259" key="1">
    <source>
        <dbReference type="Pfam" id="PF18501"/>
    </source>
</evidence>
<sequence>MSKFQNLYTINKTLRFGLKPFGKTLENFNKTNLLQLDEYKAKHRKEVQRLFDENFKQLIEERLRGLSLDTQALEEAFDINKRDAALISLKKQVTGICYDSEMKKTYLQADKHFQKLLAAGPNQDMVCTMVCTYDKFSTYFVNFFDIRTYIFKGDTSGSIAYRLIDENLTIFKKNVDKIAKLPVGLKDEVEELADIESLQSYNSYLTQSGITEYNELLGGIAYEDGTKLQGINEKINLYGQKNKLKLPRLESLYKMILSDRETQSFVLSIIENDAELIGQISTLLKDVLLSKTLALSDVDGVFIKYTQLGNLPSVPYTVINSKINEAFDATYTGKKEGEKYKVTKKKTIEKDVYSLSKIEKLFQDSDINVSEALKNKYGVLIASYEEAKELFNSIDWTEIKNIKQSGHTIIIKDVLDALKNIQFFYNLFDVVEENLNPSIEFYNELSLNKNQLGNEFNSTYNKARNYLTKKEYSEEKFKLNFDSPTLADGWDVNKETANLTILLRRFNSERNNYDYFLGVWKKAVPSREKNLIINADGEFEKMDYKLYPDPSKMLPKQFVSAQSWFDKYPASPEFMGKYEAGLHKKGNNFDIEFLHELINRYKHGLKHHENKYEETFNFELKETEEYSEYSEFIQDVSKSNYKVKFNHVAGVEELVEEGKLYLFQIWSKDFSTFSKGTKNLNTIYFESLFSEENLEKRIFKLSGGAELFYRPKSLTYTKELMEKGHHYNELKDSFNYPIIKDKRYTEDKFMFHVPIQINYGAENLGPVKLNNRINENIDGFTHIIGIDRGERHLVYISVVDVKTGKIVEQKHLDEIVNIDSKGKKHCTPYLQKLDERSKTRDQERKSWEAIETIKELKDGYISQVVNEICTLQQKYNALIVMENLNLGFKRSRFKVEKQIYQKFETALIKKFNYIIDKKDNSTYLHGLQLANPIQTLNSIGKQSGIIFYIPAWNTSKIDPTTGFVNLLYGADLRYTNKEQAEAFINKLDKIYFEDGVFKFDIDFKKWNQRYAKSCTKWTLTSYGTRVETKRDVIKNNMWCSNEIDLTAEFEKILNKRDGSLKTCDVETYKRFLYLFKLLLQIRNSITGTDTDYMISPVIAADGQQFDSRAVGMSLPNGLPKDADANGAYNIARKGLMAVHNIKAGFKKPFEISNEEYLEYLQK</sequence>
<feature type="domain" description="Cas12a PI" evidence="5">
    <location>
        <begin position="548"/>
        <end position="641"/>
    </location>
</feature>